<dbReference type="InterPro" id="IPR052703">
    <property type="entry name" value="Aromatic_CoA_ox/epox"/>
</dbReference>
<accession>A0A382FQK8</accession>
<dbReference type="PANTHER" id="PTHR30458">
    <property type="entry name" value="PHENYLACETIC ACID DEGRADATION PROTEIN PAA"/>
    <property type="match status" value="1"/>
</dbReference>
<gene>
    <name evidence="2" type="ORF">METZ01_LOCUS217251</name>
</gene>
<dbReference type="InterPro" id="IPR012347">
    <property type="entry name" value="Ferritin-like"/>
</dbReference>
<dbReference type="GO" id="GO:0005829">
    <property type="term" value="C:cytosol"/>
    <property type="evidence" value="ECO:0007669"/>
    <property type="project" value="TreeGrafter"/>
</dbReference>
<feature type="region of interest" description="Disordered" evidence="1">
    <location>
        <begin position="222"/>
        <end position="247"/>
    </location>
</feature>
<proteinExistence type="predicted"/>
<dbReference type="AlphaFoldDB" id="A0A382FQK8"/>
<reference evidence="2" key="1">
    <citation type="submission" date="2018-05" db="EMBL/GenBank/DDBJ databases">
        <authorList>
            <person name="Lanie J.A."/>
            <person name="Ng W.-L."/>
            <person name="Kazmierczak K.M."/>
            <person name="Andrzejewski T.M."/>
            <person name="Davidsen T.M."/>
            <person name="Wayne K.J."/>
            <person name="Tettelin H."/>
            <person name="Glass J.I."/>
            <person name="Rusch D."/>
            <person name="Podicherti R."/>
            <person name="Tsui H.-C.T."/>
            <person name="Winkler M.E."/>
        </authorList>
    </citation>
    <scope>NUCLEOTIDE SEQUENCE</scope>
</reference>
<dbReference type="InterPro" id="IPR009078">
    <property type="entry name" value="Ferritin-like_SF"/>
</dbReference>
<evidence type="ECO:0008006" key="3">
    <source>
        <dbReference type="Google" id="ProtNLM"/>
    </source>
</evidence>
<evidence type="ECO:0000256" key="1">
    <source>
        <dbReference type="SAM" id="MobiDB-lite"/>
    </source>
</evidence>
<dbReference type="PANTHER" id="PTHR30458:SF0">
    <property type="entry name" value="1,2-PHENYLACETYL-COA EPOXIDASE, SUBUNIT C"/>
    <property type="match status" value="1"/>
</dbReference>
<protein>
    <recommendedName>
        <fullName evidence="3">Phenylacetic acid catabolic</fullName>
    </recommendedName>
</protein>
<dbReference type="SUPFAM" id="SSF47240">
    <property type="entry name" value="Ferritin-like"/>
    <property type="match status" value="1"/>
</dbReference>
<name>A0A382FQK8_9ZZZZ</name>
<evidence type="ECO:0000313" key="2">
    <source>
        <dbReference type="EMBL" id="SVB64397.1"/>
    </source>
</evidence>
<dbReference type="Pfam" id="PF05138">
    <property type="entry name" value="PaaA_PaaC"/>
    <property type="match status" value="1"/>
</dbReference>
<dbReference type="Gene3D" id="1.20.1260.10">
    <property type="match status" value="1"/>
</dbReference>
<dbReference type="GO" id="GO:0010124">
    <property type="term" value="P:phenylacetate catabolic process"/>
    <property type="evidence" value="ECO:0007669"/>
    <property type="project" value="InterPro"/>
</dbReference>
<dbReference type="InterPro" id="IPR007814">
    <property type="entry name" value="PaaA_PaaC"/>
</dbReference>
<organism evidence="2">
    <name type="scientific">marine metagenome</name>
    <dbReference type="NCBI Taxonomy" id="408172"/>
    <lineage>
        <taxon>unclassified sequences</taxon>
        <taxon>metagenomes</taxon>
        <taxon>ecological metagenomes</taxon>
    </lineage>
</organism>
<dbReference type="EMBL" id="UINC01050892">
    <property type="protein sequence ID" value="SVB64397.1"/>
    <property type="molecule type" value="Genomic_DNA"/>
</dbReference>
<sequence>MEPLAQEGLCRITLSLADGKRLMGIRYSDWLLGAPSIETGIAASSMAQDEWGHARLLYAMLENFGMDPVAVEHTRPPEEYANPPALDESPENWAALVVASIVVDGALSVMLEGFGEGVYEPARTRVPKMLAEEAFHQDLAVAWFLRLADGSTTGRSRLRDAALSMLGSTLAWLTPTDEIGESQSAYGLVPESSVLFSRFADRYGDMLSLIDIDVAVVDPDRGEWDSDRGRGPGHPDEESVARVRGDPNRMLLVE</sequence>